<geneLocation type="mitochondrion" evidence="2"/>
<gene>
    <name evidence="2" type="primary">ND6</name>
</gene>
<organism evidence="2">
    <name type="scientific">Hirudo verbana</name>
    <dbReference type="NCBI Taxonomy" id="311461"/>
    <lineage>
        <taxon>Eukaryota</taxon>
        <taxon>Metazoa</taxon>
        <taxon>Spiralia</taxon>
        <taxon>Lophotrochozoa</taxon>
        <taxon>Annelida</taxon>
        <taxon>Clitellata</taxon>
        <taxon>Hirudinea</taxon>
        <taxon>Hirudinida</taxon>
        <taxon>Hirudiniformes</taxon>
        <taxon>Hirudinidae</taxon>
        <taxon>Hirudo</taxon>
    </lineage>
</organism>
<name>A0A342KB48_9ANNE</name>
<evidence type="ECO:0000313" key="2">
    <source>
        <dbReference type="EMBL" id="ANC65497.1"/>
    </source>
</evidence>
<evidence type="ECO:0000256" key="1">
    <source>
        <dbReference type="SAM" id="Phobius"/>
    </source>
</evidence>
<dbReference type="EMBL" id="KU672397">
    <property type="protein sequence ID" value="ANC65497.1"/>
    <property type="molecule type" value="Genomic_DNA"/>
</dbReference>
<proteinExistence type="predicted"/>
<keyword evidence="1" id="KW-0812">Transmembrane</keyword>
<keyword evidence="2" id="KW-0496">Mitochondrion</keyword>
<dbReference type="AlphaFoldDB" id="A0A342KB48"/>
<protein>
    <submittedName>
        <fullName evidence="2">NADH dehydrogenase subunit 6</fullName>
    </submittedName>
</protein>
<feature type="transmembrane region" description="Helical" evidence="1">
    <location>
        <begin position="120"/>
        <end position="143"/>
    </location>
</feature>
<accession>A0A342KB48</accession>
<feature type="transmembrane region" description="Helical" evidence="1">
    <location>
        <begin position="12"/>
        <end position="41"/>
    </location>
</feature>
<sequence>MIDFLCFMTIMLFVNMMFVSTPIMMLMNILTLSMMLSYFTAIFYSNWFAYMIFLIYIGGMLIMFSYFVAISPNQIIQLSMFTIILFFISMFLILFFYSLNSYMYIFNYESSYYMMYEVPYMYMLILLITLLLIIMLIVVKLVNCSKGPLRPFK</sequence>
<feature type="transmembrane region" description="Helical" evidence="1">
    <location>
        <begin position="81"/>
        <end position="100"/>
    </location>
</feature>
<reference evidence="2" key="1">
    <citation type="journal article" date="2016" name="Mitochondrial DNA Part B Resour">
        <title>Draft mitochondrial genomes of Hirudo medicinalis and Hirudo verbana (Annelida, Hirudinea).</title>
        <authorList>
            <person name="Nikitina A.S."/>
            <person name="Babenko V."/>
            <person name="Akopian T.A."/>
            <person name="Shirokov D."/>
            <person name="Manuvera V.A."/>
            <person name="Kurdyumov A."/>
            <person name="Kostryukova E.S."/>
            <person name="Lazarev V.N."/>
        </authorList>
    </citation>
    <scope>NUCLEOTIDE SEQUENCE</scope>
</reference>
<keyword evidence="1" id="KW-0472">Membrane</keyword>
<feature type="transmembrane region" description="Helical" evidence="1">
    <location>
        <begin position="47"/>
        <end position="69"/>
    </location>
</feature>
<keyword evidence="1" id="KW-1133">Transmembrane helix</keyword>